<dbReference type="Proteomes" id="UP000008467">
    <property type="component" value="Chromosome"/>
</dbReference>
<evidence type="ECO:0000313" key="3">
    <source>
        <dbReference type="EMBL" id="ADZ84802.1"/>
    </source>
</evidence>
<protein>
    <recommendedName>
        <fullName evidence="5">DUF4358 domain-containing protein</fullName>
    </recommendedName>
</protein>
<dbReference type="InterPro" id="IPR025648">
    <property type="entry name" value="DUF4358"/>
</dbReference>
<accession>F2JP63</accession>
<feature type="region of interest" description="Disordered" evidence="1">
    <location>
        <begin position="25"/>
        <end position="72"/>
    </location>
</feature>
<feature type="compositionally biased region" description="Low complexity" evidence="1">
    <location>
        <begin position="41"/>
        <end position="63"/>
    </location>
</feature>
<evidence type="ECO:0000256" key="2">
    <source>
        <dbReference type="SAM" id="SignalP"/>
    </source>
</evidence>
<dbReference type="PROSITE" id="PS51257">
    <property type="entry name" value="PROKAR_LIPOPROTEIN"/>
    <property type="match status" value="1"/>
</dbReference>
<dbReference type="RefSeq" id="WP_013658080.1">
    <property type="nucleotide sequence ID" value="NC_015275.1"/>
</dbReference>
<dbReference type="Pfam" id="PF14270">
    <property type="entry name" value="DUF4358"/>
    <property type="match status" value="1"/>
</dbReference>
<dbReference type="eggNOG" id="ENOG5032RUT">
    <property type="taxonomic scope" value="Bacteria"/>
</dbReference>
<reference evidence="3 4" key="1">
    <citation type="journal article" date="2011" name="J. Bacteriol.">
        <title>Complete genome sequence of the cellulose-degrading bacterium Cellulosilyticum lentocellum.</title>
        <authorList>
            <consortium name="US DOE Joint Genome Institute"/>
            <person name="Miller D.A."/>
            <person name="Suen G."/>
            <person name="Bruce D."/>
            <person name="Copeland A."/>
            <person name="Cheng J.F."/>
            <person name="Detter C."/>
            <person name="Goodwin L.A."/>
            <person name="Han C.S."/>
            <person name="Hauser L.J."/>
            <person name="Land M.L."/>
            <person name="Lapidus A."/>
            <person name="Lucas S."/>
            <person name="Meincke L."/>
            <person name="Pitluck S."/>
            <person name="Tapia R."/>
            <person name="Teshima H."/>
            <person name="Woyke T."/>
            <person name="Fox B.G."/>
            <person name="Angert E.R."/>
            <person name="Currie C.R."/>
        </authorList>
    </citation>
    <scope>NUCLEOTIDE SEQUENCE [LARGE SCALE GENOMIC DNA]</scope>
    <source>
        <strain evidence="4">ATCC 49066 / DSM 5427 / NCIMB 11756 / RHM5</strain>
    </source>
</reference>
<feature type="signal peptide" evidence="2">
    <location>
        <begin position="1"/>
        <end position="22"/>
    </location>
</feature>
<organism evidence="3 4">
    <name type="scientific">Cellulosilyticum lentocellum (strain ATCC 49066 / DSM 5427 / NCIMB 11756 / RHM5)</name>
    <name type="common">Clostridium lentocellum</name>
    <dbReference type="NCBI Taxonomy" id="642492"/>
    <lineage>
        <taxon>Bacteria</taxon>
        <taxon>Bacillati</taxon>
        <taxon>Bacillota</taxon>
        <taxon>Clostridia</taxon>
        <taxon>Lachnospirales</taxon>
        <taxon>Cellulosilyticaceae</taxon>
        <taxon>Cellulosilyticum</taxon>
    </lineage>
</organism>
<feature type="compositionally biased region" description="Polar residues" evidence="1">
    <location>
        <begin position="25"/>
        <end position="37"/>
    </location>
</feature>
<keyword evidence="4" id="KW-1185">Reference proteome</keyword>
<dbReference type="STRING" id="642492.Clole_3107"/>
<dbReference type="EMBL" id="CP002582">
    <property type="protein sequence ID" value="ADZ84802.1"/>
    <property type="molecule type" value="Genomic_DNA"/>
</dbReference>
<gene>
    <name evidence="3" type="ordered locus">Clole_3107</name>
</gene>
<feature type="chain" id="PRO_5038396372" description="DUF4358 domain-containing protein" evidence="2">
    <location>
        <begin position="23"/>
        <end position="196"/>
    </location>
</feature>
<dbReference type="AlphaFoldDB" id="F2JP63"/>
<keyword evidence="2" id="KW-0732">Signal</keyword>
<sequence length="196" mass="21348">MKINKKLLAVIMTLVIGSAALTGCGQKTEQPSVTPTESPAVDEVTPTETPVVDENTGGVAGEEVTGETDPTPAQETYFVAVDGIEMPAGMAMDSTMFADTYGIDTSLLNSYYVQMPMMNVHATEVAVFELKDAKDADKVMAGIEKRQKALVDQWKSYLPEQLELVENYKTAQKDNMILFVISPEADQIVQKFESAK</sequence>
<dbReference type="KEGG" id="cle:Clole_3107"/>
<name>F2JP63_CELLD</name>
<evidence type="ECO:0000256" key="1">
    <source>
        <dbReference type="SAM" id="MobiDB-lite"/>
    </source>
</evidence>
<evidence type="ECO:0008006" key="5">
    <source>
        <dbReference type="Google" id="ProtNLM"/>
    </source>
</evidence>
<dbReference type="HOGENOM" id="CLU_1426218_0_0_9"/>
<proteinExistence type="predicted"/>
<evidence type="ECO:0000313" key="4">
    <source>
        <dbReference type="Proteomes" id="UP000008467"/>
    </source>
</evidence>